<dbReference type="RefSeq" id="WP_110609372.1">
    <property type="nucleotide sequence ID" value="NZ_PDOD01000002.1"/>
</dbReference>
<dbReference type="SMART" id="SM00849">
    <property type="entry name" value="Lactamase_B"/>
    <property type="match status" value="1"/>
</dbReference>
<sequence>MNRANDYEVFAIRYATREAKAKDNFYGHYNDIHEDRSMPMDYYVWLIKSDQHTILVDTGFTEKVGNKRGREFLRAPVDSLRDIGINGNDITHVILTHMHYDHIGNLDSYPNATFVVQDSEMAFWTGRYASKPMFLNHIESEDVVYLVRENLKNKLKFVDGNEEIFPGVNVYKTGGHSAGLQIVTVETSIGRVVLASDAAHYYENLNLERPFSTIHDLENMYKSFDMVRYLSDDPNLIIPGHDPLVMKKFPKYSDDLEGLVVRIK</sequence>
<dbReference type="PANTHER" id="PTHR42978:SF7">
    <property type="entry name" value="METALLO-HYDROLASE RV2300C-RELATED"/>
    <property type="match status" value="1"/>
</dbReference>
<name>A0A323TDY8_9BACI</name>
<comment type="caution">
    <text evidence="7">The sequence shown here is derived from an EMBL/GenBank/DDBJ whole genome shotgun (WGS) entry which is preliminary data.</text>
</comment>
<keyword evidence="4 7" id="KW-0378">Hydrolase</keyword>
<feature type="domain" description="Metallo-beta-lactamase" evidence="6">
    <location>
        <begin position="41"/>
        <end position="241"/>
    </location>
</feature>
<comment type="similarity">
    <text evidence="2">Belongs to the metallo-beta-lactamase superfamily.</text>
</comment>
<dbReference type="InterPro" id="IPR001279">
    <property type="entry name" value="Metallo-B-lactamas"/>
</dbReference>
<evidence type="ECO:0000256" key="3">
    <source>
        <dbReference type="ARBA" id="ARBA00022723"/>
    </source>
</evidence>
<evidence type="ECO:0000256" key="5">
    <source>
        <dbReference type="ARBA" id="ARBA00022833"/>
    </source>
</evidence>
<dbReference type="SUPFAM" id="SSF56281">
    <property type="entry name" value="Metallo-hydrolase/oxidoreductase"/>
    <property type="match status" value="1"/>
</dbReference>
<evidence type="ECO:0000313" key="7">
    <source>
        <dbReference type="EMBL" id="PYZ93341.1"/>
    </source>
</evidence>
<evidence type="ECO:0000256" key="1">
    <source>
        <dbReference type="ARBA" id="ARBA00001947"/>
    </source>
</evidence>
<dbReference type="AlphaFoldDB" id="A0A323TDY8"/>
<comment type="cofactor">
    <cofactor evidence="1">
        <name>Zn(2+)</name>
        <dbReference type="ChEBI" id="CHEBI:29105"/>
    </cofactor>
</comment>
<gene>
    <name evidence="7" type="ORF">CR194_09110</name>
</gene>
<keyword evidence="8" id="KW-1185">Reference proteome</keyword>
<dbReference type="PANTHER" id="PTHR42978">
    <property type="entry name" value="QUORUM-QUENCHING LACTONASE YTNP-RELATED-RELATED"/>
    <property type="match status" value="1"/>
</dbReference>
<evidence type="ECO:0000313" key="8">
    <source>
        <dbReference type="Proteomes" id="UP000248214"/>
    </source>
</evidence>
<dbReference type="CDD" id="cd07729">
    <property type="entry name" value="AHL_lactonase_MBL-fold"/>
    <property type="match status" value="1"/>
</dbReference>
<dbReference type="OrthoDB" id="333278at2"/>
<protein>
    <submittedName>
        <fullName evidence="7">MBL fold hydrolase</fullName>
    </submittedName>
</protein>
<keyword evidence="3" id="KW-0479">Metal-binding</keyword>
<dbReference type="Pfam" id="PF00753">
    <property type="entry name" value="Lactamase_B"/>
    <property type="match status" value="1"/>
</dbReference>
<evidence type="ECO:0000259" key="6">
    <source>
        <dbReference type="SMART" id="SM00849"/>
    </source>
</evidence>
<organism evidence="7 8">
    <name type="scientific">Salipaludibacillus keqinensis</name>
    <dbReference type="NCBI Taxonomy" id="2045207"/>
    <lineage>
        <taxon>Bacteria</taxon>
        <taxon>Bacillati</taxon>
        <taxon>Bacillota</taxon>
        <taxon>Bacilli</taxon>
        <taxon>Bacillales</taxon>
        <taxon>Bacillaceae</taxon>
    </lineage>
</organism>
<dbReference type="GO" id="GO:0046872">
    <property type="term" value="F:metal ion binding"/>
    <property type="evidence" value="ECO:0007669"/>
    <property type="project" value="UniProtKB-KW"/>
</dbReference>
<keyword evidence="5" id="KW-0862">Zinc</keyword>
<evidence type="ECO:0000256" key="2">
    <source>
        <dbReference type="ARBA" id="ARBA00007749"/>
    </source>
</evidence>
<dbReference type="InterPro" id="IPR051013">
    <property type="entry name" value="MBL_superfamily_lactonases"/>
</dbReference>
<evidence type="ECO:0000256" key="4">
    <source>
        <dbReference type="ARBA" id="ARBA00022801"/>
    </source>
</evidence>
<proteinExistence type="inferred from homology"/>
<dbReference type="InterPro" id="IPR036866">
    <property type="entry name" value="RibonucZ/Hydroxyglut_hydro"/>
</dbReference>
<accession>A0A323TDY8</accession>
<dbReference type="GO" id="GO:0016787">
    <property type="term" value="F:hydrolase activity"/>
    <property type="evidence" value="ECO:0007669"/>
    <property type="project" value="UniProtKB-KW"/>
</dbReference>
<dbReference type="EMBL" id="PDOD01000002">
    <property type="protein sequence ID" value="PYZ93341.1"/>
    <property type="molecule type" value="Genomic_DNA"/>
</dbReference>
<dbReference type="Gene3D" id="3.60.15.10">
    <property type="entry name" value="Ribonuclease Z/Hydroxyacylglutathione hydrolase-like"/>
    <property type="match status" value="1"/>
</dbReference>
<dbReference type="Proteomes" id="UP000248214">
    <property type="component" value="Unassembled WGS sequence"/>
</dbReference>
<reference evidence="7 8" key="1">
    <citation type="submission" date="2017-10" db="EMBL/GenBank/DDBJ databases">
        <title>Bacillus sp. nov., a halophilic bacterium isolated from a Keqin Lake.</title>
        <authorList>
            <person name="Wang H."/>
        </authorList>
    </citation>
    <scope>NUCLEOTIDE SEQUENCE [LARGE SCALE GENOMIC DNA]</scope>
    <source>
        <strain evidence="7 8">KQ-12</strain>
    </source>
</reference>